<dbReference type="AlphaFoldDB" id="A0AAV4M7V2"/>
<comment type="caution">
    <text evidence="2">The sequence shown here is derived from an EMBL/GenBank/DDBJ whole genome shotgun (WGS) entry which is preliminary data.</text>
</comment>
<keyword evidence="3" id="KW-1185">Reference proteome</keyword>
<evidence type="ECO:0000313" key="2">
    <source>
        <dbReference type="EMBL" id="GIX68119.1"/>
    </source>
</evidence>
<dbReference type="Proteomes" id="UP001054945">
    <property type="component" value="Unassembled WGS sequence"/>
</dbReference>
<proteinExistence type="predicted"/>
<reference evidence="2 3" key="1">
    <citation type="submission" date="2021-06" db="EMBL/GenBank/DDBJ databases">
        <title>Caerostris extrusa draft genome.</title>
        <authorList>
            <person name="Kono N."/>
            <person name="Arakawa K."/>
        </authorList>
    </citation>
    <scope>NUCLEOTIDE SEQUENCE [LARGE SCALE GENOMIC DNA]</scope>
</reference>
<evidence type="ECO:0000313" key="3">
    <source>
        <dbReference type="Proteomes" id="UP001054945"/>
    </source>
</evidence>
<organism evidence="2 3">
    <name type="scientific">Caerostris extrusa</name>
    <name type="common">Bark spider</name>
    <name type="synonym">Caerostris bankana</name>
    <dbReference type="NCBI Taxonomy" id="172846"/>
    <lineage>
        <taxon>Eukaryota</taxon>
        <taxon>Metazoa</taxon>
        <taxon>Ecdysozoa</taxon>
        <taxon>Arthropoda</taxon>
        <taxon>Chelicerata</taxon>
        <taxon>Arachnida</taxon>
        <taxon>Araneae</taxon>
        <taxon>Araneomorphae</taxon>
        <taxon>Entelegynae</taxon>
        <taxon>Araneoidea</taxon>
        <taxon>Araneidae</taxon>
        <taxon>Caerostris</taxon>
    </lineage>
</organism>
<gene>
    <name evidence="2" type="ORF">CEXT_62521</name>
</gene>
<dbReference type="EMBL" id="BPLR01019461">
    <property type="protein sequence ID" value="GIX68119.1"/>
    <property type="molecule type" value="Genomic_DNA"/>
</dbReference>
<sequence>MSLANEGKFPQTPPCETESSDWRKSRERTRLPAPVHLWLGAFPNRLQCLQLIPQRRLSSEVPQLVTNFVLLQQKFFWLEYKGILLWNSATKILGGFDSVPESRK</sequence>
<accession>A0AAV4M7V2</accession>
<feature type="region of interest" description="Disordered" evidence="1">
    <location>
        <begin position="1"/>
        <end position="27"/>
    </location>
</feature>
<evidence type="ECO:0000256" key="1">
    <source>
        <dbReference type="SAM" id="MobiDB-lite"/>
    </source>
</evidence>
<name>A0AAV4M7V2_CAEEX</name>
<protein>
    <submittedName>
        <fullName evidence="2">Uncharacterized protein</fullName>
    </submittedName>
</protein>